<dbReference type="EMBL" id="JAZGQO010000013">
    <property type="protein sequence ID" value="KAK6171933.1"/>
    <property type="molecule type" value="Genomic_DNA"/>
</dbReference>
<feature type="region of interest" description="Disordered" evidence="1">
    <location>
        <begin position="1"/>
        <end position="36"/>
    </location>
</feature>
<organism evidence="2 3">
    <name type="scientific">Patella caerulea</name>
    <name type="common">Rayed Mediterranean limpet</name>
    <dbReference type="NCBI Taxonomy" id="87958"/>
    <lineage>
        <taxon>Eukaryota</taxon>
        <taxon>Metazoa</taxon>
        <taxon>Spiralia</taxon>
        <taxon>Lophotrochozoa</taxon>
        <taxon>Mollusca</taxon>
        <taxon>Gastropoda</taxon>
        <taxon>Patellogastropoda</taxon>
        <taxon>Patelloidea</taxon>
        <taxon>Patellidae</taxon>
        <taxon>Patella</taxon>
    </lineage>
</organism>
<dbReference type="Proteomes" id="UP001347796">
    <property type="component" value="Unassembled WGS sequence"/>
</dbReference>
<comment type="caution">
    <text evidence="2">The sequence shown here is derived from an EMBL/GenBank/DDBJ whole genome shotgun (WGS) entry which is preliminary data.</text>
</comment>
<name>A0AAN8JBM1_PATCE</name>
<gene>
    <name evidence="2" type="ORF">SNE40_018353</name>
</gene>
<evidence type="ECO:0000256" key="1">
    <source>
        <dbReference type="SAM" id="MobiDB-lite"/>
    </source>
</evidence>
<proteinExistence type="predicted"/>
<reference evidence="2 3" key="1">
    <citation type="submission" date="2024-01" db="EMBL/GenBank/DDBJ databases">
        <title>The genome of the rayed Mediterranean limpet Patella caerulea (Linnaeus, 1758).</title>
        <authorList>
            <person name="Anh-Thu Weber A."/>
            <person name="Halstead-Nussloch G."/>
        </authorList>
    </citation>
    <scope>NUCLEOTIDE SEQUENCE [LARGE SCALE GENOMIC DNA]</scope>
    <source>
        <strain evidence="2">AATW-2023a</strain>
        <tissue evidence="2">Whole specimen</tissue>
    </source>
</reference>
<evidence type="ECO:0000313" key="3">
    <source>
        <dbReference type="Proteomes" id="UP001347796"/>
    </source>
</evidence>
<sequence length="124" mass="13540">MESVSQCLHKQPSTGSTVNHDKDIAESSDSTGHVNSVSIIIPNGTVKTQASVHGSLIQEGEIETDTMTENYTVVKTNRRGPSANKLSNALKYGIESHSKIIERKDKRGMNKKVVSFSIKKLSNK</sequence>
<keyword evidence="3" id="KW-1185">Reference proteome</keyword>
<accession>A0AAN8JBM1</accession>
<evidence type="ECO:0000313" key="2">
    <source>
        <dbReference type="EMBL" id="KAK6171933.1"/>
    </source>
</evidence>
<protein>
    <submittedName>
        <fullName evidence="2">Uncharacterized protein</fullName>
    </submittedName>
</protein>
<dbReference type="AlphaFoldDB" id="A0AAN8JBM1"/>
<feature type="compositionally biased region" description="Polar residues" evidence="1">
    <location>
        <begin position="27"/>
        <end position="36"/>
    </location>
</feature>
<feature type="compositionally biased region" description="Polar residues" evidence="1">
    <location>
        <begin position="1"/>
        <end position="18"/>
    </location>
</feature>